<organism evidence="2 3">
    <name type="scientific">Streptomyces spongiae</name>
    <dbReference type="NCBI Taxonomy" id="565072"/>
    <lineage>
        <taxon>Bacteria</taxon>
        <taxon>Bacillati</taxon>
        <taxon>Actinomycetota</taxon>
        <taxon>Actinomycetes</taxon>
        <taxon>Kitasatosporales</taxon>
        <taxon>Streptomycetaceae</taxon>
        <taxon>Streptomyces</taxon>
    </lineage>
</organism>
<evidence type="ECO:0000313" key="2">
    <source>
        <dbReference type="EMBL" id="MPY62932.1"/>
    </source>
</evidence>
<name>A0A5N8XU64_9ACTN</name>
<sequence length="134" mass="14981">MANKIGGIALIGWVIGYPALLYLSGKSVGCLKRMRRVLEKHPWRLIPQVHRPKGHRDPYTAAIQLQYAEGERMTGLMSVWNPVRTYRRPKNMEYGAWYAGDSFNARTAASKGRGVLTLPGVGDLLSVTHRPGNH</sequence>
<dbReference type="AlphaFoldDB" id="A0A5N8XU64"/>
<dbReference type="RefSeq" id="WP_152776260.1">
    <property type="nucleotide sequence ID" value="NZ_VJZC01000484.1"/>
</dbReference>
<keyword evidence="1" id="KW-0472">Membrane</keyword>
<dbReference type="Proteomes" id="UP000400924">
    <property type="component" value="Unassembled WGS sequence"/>
</dbReference>
<dbReference type="EMBL" id="VJZC01000484">
    <property type="protein sequence ID" value="MPY62932.1"/>
    <property type="molecule type" value="Genomic_DNA"/>
</dbReference>
<dbReference type="OrthoDB" id="4161336at2"/>
<reference evidence="2 3" key="1">
    <citation type="submission" date="2019-07" db="EMBL/GenBank/DDBJ databases">
        <title>New species of Amycolatopsis and Streptomyces.</title>
        <authorList>
            <person name="Duangmal K."/>
            <person name="Teo W.F.A."/>
            <person name="Lipun K."/>
        </authorList>
    </citation>
    <scope>NUCLEOTIDE SEQUENCE [LARGE SCALE GENOMIC DNA]</scope>
    <source>
        <strain evidence="2 3">NBRC 106415</strain>
    </source>
</reference>
<proteinExistence type="predicted"/>
<accession>A0A5N8XU64</accession>
<gene>
    <name evidence="2" type="ORF">FNH08_39005</name>
</gene>
<keyword evidence="1" id="KW-1133">Transmembrane helix</keyword>
<evidence type="ECO:0000313" key="3">
    <source>
        <dbReference type="Proteomes" id="UP000400924"/>
    </source>
</evidence>
<keyword evidence="3" id="KW-1185">Reference proteome</keyword>
<evidence type="ECO:0000256" key="1">
    <source>
        <dbReference type="SAM" id="Phobius"/>
    </source>
</evidence>
<protein>
    <submittedName>
        <fullName evidence="2">Uncharacterized protein</fullName>
    </submittedName>
</protein>
<comment type="caution">
    <text evidence="2">The sequence shown here is derived from an EMBL/GenBank/DDBJ whole genome shotgun (WGS) entry which is preliminary data.</text>
</comment>
<feature type="transmembrane region" description="Helical" evidence="1">
    <location>
        <begin position="6"/>
        <end position="25"/>
    </location>
</feature>
<keyword evidence="1" id="KW-0812">Transmembrane</keyword>